<dbReference type="Proteomes" id="UP000681722">
    <property type="component" value="Unassembled WGS sequence"/>
</dbReference>
<keyword evidence="2" id="KW-0378">Hydrolase</keyword>
<dbReference type="EMBL" id="CAJNOQ010005791">
    <property type="protein sequence ID" value="CAF1111551.1"/>
    <property type="molecule type" value="Genomic_DNA"/>
</dbReference>
<evidence type="ECO:0000256" key="2">
    <source>
        <dbReference type="ARBA" id="ARBA00022801"/>
    </source>
</evidence>
<dbReference type="Gene3D" id="3.75.10.10">
    <property type="entry name" value="L-arginine/glycine Amidinotransferase, Chain A"/>
    <property type="match status" value="1"/>
</dbReference>
<dbReference type="AlphaFoldDB" id="A0A814PVK1"/>
<name>A0A814PVK1_9BILA</name>
<dbReference type="SUPFAM" id="SSF55909">
    <property type="entry name" value="Pentein"/>
    <property type="match status" value="1"/>
</dbReference>
<evidence type="ECO:0000313" key="5">
    <source>
        <dbReference type="EMBL" id="CAF3875899.1"/>
    </source>
</evidence>
<dbReference type="FunFam" id="3.75.10.10:FF:000004">
    <property type="entry name" value="N(G),N(G)-dimethylarginine dimethylaminohydrolase 1"/>
    <property type="match status" value="1"/>
</dbReference>
<dbReference type="Pfam" id="PF19420">
    <property type="entry name" value="DDAH_eukar"/>
    <property type="match status" value="1"/>
</dbReference>
<comment type="similarity">
    <text evidence="1">Belongs to the DDAH family.</text>
</comment>
<evidence type="ECO:0000256" key="3">
    <source>
        <dbReference type="PIRSR" id="PIRSR633199-1"/>
    </source>
</evidence>
<keyword evidence="6" id="KW-1185">Reference proteome</keyword>
<dbReference type="PANTHER" id="PTHR12737">
    <property type="entry name" value="DIMETHYLARGININE DIMETHYLAMINOHYDROLASE"/>
    <property type="match status" value="1"/>
</dbReference>
<dbReference type="EMBL" id="CAJOBC010005791">
    <property type="protein sequence ID" value="CAF3875899.1"/>
    <property type="molecule type" value="Genomic_DNA"/>
</dbReference>
<dbReference type="GO" id="GO:0045429">
    <property type="term" value="P:positive regulation of nitric oxide biosynthetic process"/>
    <property type="evidence" value="ECO:0007669"/>
    <property type="project" value="TreeGrafter"/>
</dbReference>
<dbReference type="Proteomes" id="UP000663829">
    <property type="component" value="Unassembled WGS sequence"/>
</dbReference>
<dbReference type="GO" id="GO:0000052">
    <property type="term" value="P:citrulline metabolic process"/>
    <property type="evidence" value="ECO:0007669"/>
    <property type="project" value="TreeGrafter"/>
</dbReference>
<feature type="active site" description="Nucleophile" evidence="3">
    <location>
        <position position="252"/>
    </location>
</feature>
<gene>
    <name evidence="4" type="ORF">GPM918_LOCUS19258</name>
    <name evidence="5" type="ORF">SRO942_LOCUS19255</name>
</gene>
<accession>A0A814PVK1</accession>
<reference evidence="4" key="1">
    <citation type="submission" date="2021-02" db="EMBL/GenBank/DDBJ databases">
        <authorList>
            <person name="Nowell W R."/>
        </authorList>
    </citation>
    <scope>NUCLEOTIDE SEQUENCE</scope>
</reference>
<feature type="active site" description="Proton donor" evidence="3">
    <location>
        <position position="153"/>
    </location>
</feature>
<dbReference type="GO" id="GO:0016403">
    <property type="term" value="F:dimethylargininase activity"/>
    <property type="evidence" value="ECO:0007669"/>
    <property type="project" value="TreeGrafter"/>
</dbReference>
<organism evidence="4 6">
    <name type="scientific">Didymodactylos carnosus</name>
    <dbReference type="NCBI Taxonomy" id="1234261"/>
    <lineage>
        <taxon>Eukaryota</taxon>
        <taxon>Metazoa</taxon>
        <taxon>Spiralia</taxon>
        <taxon>Gnathifera</taxon>
        <taxon>Rotifera</taxon>
        <taxon>Eurotatoria</taxon>
        <taxon>Bdelloidea</taxon>
        <taxon>Philodinida</taxon>
        <taxon>Philodinidae</taxon>
        <taxon>Didymodactylos</taxon>
    </lineage>
</organism>
<evidence type="ECO:0000256" key="1">
    <source>
        <dbReference type="ARBA" id="ARBA00008532"/>
    </source>
</evidence>
<comment type="caution">
    <text evidence="4">The sequence shown here is derived from an EMBL/GenBank/DDBJ whole genome shotgun (WGS) entry which is preliminary data.</text>
</comment>
<protein>
    <recommendedName>
        <fullName evidence="7">Dimethylargininase</fullName>
    </recommendedName>
</protein>
<dbReference type="InterPro" id="IPR033199">
    <property type="entry name" value="DDAH-like"/>
</dbReference>
<sequence>MDQSLKDAALCQREIRELIDIDRARRHHQEYISTLRKLGIDVIELAADESLPEGVFVEDTAMICDGTALICRPGLASRLKEVDIIRTTLRKEGLTIVDIKDQAATIDGGDVLFTGREFFVGLSKRTNLAGAKAVASTFPEYPTALLRVRKGCHLKNFISMAGPDMIAVGDSDVAKDLLRQMEEMSEYKEYKTITLPNDPAANCIFVNGTILHLPAEQYPESIKILTDRISTSHIELPNSEFAKVDNVLSSRCLLFNRPKYRPIRS</sequence>
<proteinExistence type="inferred from homology"/>
<evidence type="ECO:0000313" key="4">
    <source>
        <dbReference type="EMBL" id="CAF1111551.1"/>
    </source>
</evidence>
<evidence type="ECO:0000313" key="6">
    <source>
        <dbReference type="Proteomes" id="UP000663829"/>
    </source>
</evidence>
<evidence type="ECO:0008006" key="7">
    <source>
        <dbReference type="Google" id="ProtNLM"/>
    </source>
</evidence>
<dbReference type="GO" id="GO:0016597">
    <property type="term" value="F:amino acid binding"/>
    <property type="evidence" value="ECO:0007669"/>
    <property type="project" value="TreeGrafter"/>
</dbReference>
<dbReference type="OrthoDB" id="10016839at2759"/>
<dbReference type="PANTHER" id="PTHR12737:SF9">
    <property type="entry name" value="DIMETHYLARGININASE"/>
    <property type="match status" value="1"/>
</dbReference>
<dbReference type="GO" id="GO:0006525">
    <property type="term" value="P:arginine metabolic process"/>
    <property type="evidence" value="ECO:0007669"/>
    <property type="project" value="TreeGrafter"/>
</dbReference>